<name>A0A561VYH7_9ACTN</name>
<dbReference type="OrthoDB" id="189743at2"/>
<accession>A0A561VYH7</accession>
<comment type="caution">
    <text evidence="1">The sequence shown here is derived from an EMBL/GenBank/DDBJ whole genome shotgun (WGS) entry which is preliminary data.</text>
</comment>
<keyword evidence="2" id="KW-1185">Reference proteome</keyword>
<dbReference type="RefSeq" id="WP_145779692.1">
    <property type="nucleotide sequence ID" value="NZ_JBEZJC010000011.1"/>
</dbReference>
<proteinExistence type="predicted"/>
<dbReference type="AlphaFoldDB" id="A0A561VYH7"/>
<sequence length="68" mass="7378">MARTSAAAYDAHADWYENYLSGGGDYLQRVHAIAEDLLGTGEGPCLDICCGTVARVPDLFAFLAIRER</sequence>
<dbReference type="EMBL" id="VIWZ01000001">
    <property type="protein sequence ID" value="TWG16670.1"/>
    <property type="molecule type" value="Genomic_DNA"/>
</dbReference>
<gene>
    <name evidence="1" type="ORF">FHU34_112009</name>
</gene>
<dbReference type="Proteomes" id="UP000317685">
    <property type="component" value="Unassembled WGS sequence"/>
</dbReference>
<organism evidence="1 2">
    <name type="scientific">Micromonospora taraxaci</name>
    <dbReference type="NCBI Taxonomy" id="1316803"/>
    <lineage>
        <taxon>Bacteria</taxon>
        <taxon>Bacillati</taxon>
        <taxon>Actinomycetota</taxon>
        <taxon>Actinomycetes</taxon>
        <taxon>Micromonosporales</taxon>
        <taxon>Micromonosporaceae</taxon>
        <taxon>Micromonospora</taxon>
    </lineage>
</organism>
<evidence type="ECO:0000313" key="1">
    <source>
        <dbReference type="EMBL" id="TWG16670.1"/>
    </source>
</evidence>
<dbReference type="GeneID" id="300127605"/>
<reference evidence="1 2" key="1">
    <citation type="submission" date="2019-06" db="EMBL/GenBank/DDBJ databases">
        <title>Sequencing the genomes of 1000 actinobacteria strains.</title>
        <authorList>
            <person name="Klenk H.-P."/>
        </authorList>
    </citation>
    <scope>NUCLEOTIDE SEQUENCE [LARGE SCALE GENOMIC DNA]</scope>
    <source>
        <strain evidence="1 2">DSM 45885</strain>
    </source>
</reference>
<evidence type="ECO:0000313" key="2">
    <source>
        <dbReference type="Proteomes" id="UP000317685"/>
    </source>
</evidence>
<evidence type="ECO:0008006" key="3">
    <source>
        <dbReference type="Google" id="ProtNLM"/>
    </source>
</evidence>
<protein>
    <recommendedName>
        <fullName evidence="3">Methyltransferase family protein</fullName>
    </recommendedName>
</protein>